<protein>
    <submittedName>
        <fullName evidence="2">Uncharacterized protein</fullName>
    </submittedName>
</protein>
<feature type="region of interest" description="Disordered" evidence="1">
    <location>
        <begin position="140"/>
        <end position="160"/>
    </location>
</feature>
<reference evidence="2 3" key="1">
    <citation type="journal article" date="2012" name="Genome Biol.">
        <title>Genome and low-iron response of an oceanic diatom adapted to chronic iron limitation.</title>
        <authorList>
            <person name="Lommer M."/>
            <person name="Specht M."/>
            <person name="Roy A.S."/>
            <person name="Kraemer L."/>
            <person name="Andreson R."/>
            <person name="Gutowska M.A."/>
            <person name="Wolf J."/>
            <person name="Bergner S.V."/>
            <person name="Schilhabel M.B."/>
            <person name="Klostermeier U.C."/>
            <person name="Beiko R.G."/>
            <person name="Rosenstiel P."/>
            <person name="Hippler M."/>
            <person name="Laroche J."/>
        </authorList>
    </citation>
    <scope>NUCLEOTIDE SEQUENCE [LARGE SCALE GENOMIC DNA]</scope>
    <source>
        <strain evidence="2 3">CCMP1005</strain>
    </source>
</reference>
<dbReference type="EMBL" id="AGNL01021404">
    <property type="protein sequence ID" value="EJK60191.1"/>
    <property type="molecule type" value="Genomic_DNA"/>
</dbReference>
<comment type="caution">
    <text evidence="2">The sequence shown here is derived from an EMBL/GenBank/DDBJ whole genome shotgun (WGS) entry which is preliminary data.</text>
</comment>
<feature type="region of interest" description="Disordered" evidence="1">
    <location>
        <begin position="38"/>
        <end position="105"/>
    </location>
</feature>
<gene>
    <name evidence="2" type="ORF">THAOC_19504</name>
</gene>
<dbReference type="Proteomes" id="UP000266841">
    <property type="component" value="Unassembled WGS sequence"/>
</dbReference>
<name>K0SGV0_THAOC</name>
<organism evidence="2 3">
    <name type="scientific">Thalassiosira oceanica</name>
    <name type="common">Marine diatom</name>
    <dbReference type="NCBI Taxonomy" id="159749"/>
    <lineage>
        <taxon>Eukaryota</taxon>
        <taxon>Sar</taxon>
        <taxon>Stramenopiles</taxon>
        <taxon>Ochrophyta</taxon>
        <taxon>Bacillariophyta</taxon>
        <taxon>Coscinodiscophyceae</taxon>
        <taxon>Thalassiosirophycidae</taxon>
        <taxon>Thalassiosirales</taxon>
        <taxon>Thalassiosiraceae</taxon>
        <taxon>Thalassiosira</taxon>
    </lineage>
</organism>
<proteinExistence type="predicted"/>
<keyword evidence="3" id="KW-1185">Reference proteome</keyword>
<accession>K0SGV0</accession>
<sequence length="196" mass="20180">MSNVADCDDEIADIGDTAGTALSHLSLGDLDLEGLGDVQISASGDDNDDVVGGTAGASLSSEEDVNASAVPGPGSVRWDSTPPSRGGGGRRGRAKANAPAVQGSKMRPLSSVVVLSEQDKLLHRKLDEFSTARDLGKSSLGGACQSGMDNESDAAAGGEDAQKQLSFKDLSLRDVNLIFLMPFFFRVAVVPPSCTL</sequence>
<evidence type="ECO:0000313" key="3">
    <source>
        <dbReference type="Proteomes" id="UP000266841"/>
    </source>
</evidence>
<evidence type="ECO:0000256" key="1">
    <source>
        <dbReference type="SAM" id="MobiDB-lite"/>
    </source>
</evidence>
<evidence type="ECO:0000313" key="2">
    <source>
        <dbReference type="EMBL" id="EJK60191.1"/>
    </source>
</evidence>
<dbReference type="AlphaFoldDB" id="K0SGV0"/>